<feature type="transmembrane region" description="Helical" evidence="8">
    <location>
        <begin position="20"/>
        <end position="48"/>
    </location>
</feature>
<comment type="subcellular location">
    <subcellularLocation>
        <location evidence="1">Cell membrane</location>
        <topology evidence="1">Multi-pass membrane protein</topology>
    </subcellularLocation>
</comment>
<dbReference type="RefSeq" id="WP_184295251.1">
    <property type="nucleotide sequence ID" value="NZ_JACHLP010000001.1"/>
</dbReference>
<name>A0A840L8L8_9BURK</name>
<feature type="transmembrane region" description="Helical" evidence="8">
    <location>
        <begin position="252"/>
        <end position="271"/>
    </location>
</feature>
<gene>
    <name evidence="9" type="ORF">HNP55_000222</name>
</gene>
<feature type="transmembrane region" description="Helical" evidence="8">
    <location>
        <begin position="218"/>
        <end position="246"/>
    </location>
</feature>
<evidence type="ECO:0000313" key="10">
    <source>
        <dbReference type="Proteomes" id="UP000562027"/>
    </source>
</evidence>
<dbReference type="EMBL" id="JACHLP010000001">
    <property type="protein sequence ID" value="MBB4841727.1"/>
    <property type="molecule type" value="Genomic_DNA"/>
</dbReference>
<keyword evidence="6 8" id="KW-1133">Transmembrane helix</keyword>
<evidence type="ECO:0000256" key="4">
    <source>
        <dbReference type="ARBA" id="ARBA00022475"/>
    </source>
</evidence>
<keyword evidence="4" id="KW-1003">Cell membrane</keyword>
<feature type="transmembrane region" description="Helical" evidence="8">
    <location>
        <begin position="317"/>
        <end position="342"/>
    </location>
</feature>
<sequence>MPSTDAASPLIPKILAGTAVLGFLYLAGGVLAPITLAIMLSFVIAPIVRRFRGLGLGQGAAALLALGMAGLVTAGIALVIVLQLRAMSEELPAYEAQVRQKIATLRELTVDRLQEAQGRASRMMTDQLVAEPDQPQALSPDKPRPEGKSDPLAQFLALVWGPLGGVGVVVLVLVFALLEQDALRDRLVRLLGGSDVRAATSALNDAGQRLSRYFVSQFSVNLGVALAIWALLALLQLPHALIWATLAGLLRFVPYVGFPAAALLACAMAAAMVPGWDMALSTALVFLAVELVVTYGIEPRLYGHATGMSPFSVVVSAIFWSALWGPIGLLLSTPLTLCLVVAGRHVPSLYFLDLLLGDAPALDLSQRFYQRILSGDAVEILANARSFLKRKSLASYCDKIVMPAFLMARQDFEKQLIQPAQVQAAQRAILQVFGQLSGHARPARSCKTVLDDGGELGLRLRQERLKTEGRWQGPLDVAPGSLLLCVSMAGSDAYLTAELLVRVLRSERLDARHVTVQELADPPPDARAELIGTVFVVSTSAAPVSAQDRELLNRHLLMLQQAQLVLLMPVATQATADPIAAERSYHTAYSFEEAVALVQARQS</sequence>
<dbReference type="PANTHER" id="PTHR21716">
    <property type="entry name" value="TRANSMEMBRANE PROTEIN"/>
    <property type="match status" value="1"/>
</dbReference>
<evidence type="ECO:0000256" key="3">
    <source>
        <dbReference type="ARBA" id="ARBA00022448"/>
    </source>
</evidence>
<evidence type="ECO:0000313" key="9">
    <source>
        <dbReference type="EMBL" id="MBB4841727.1"/>
    </source>
</evidence>
<proteinExistence type="inferred from homology"/>
<feature type="transmembrane region" description="Helical" evidence="8">
    <location>
        <begin position="278"/>
        <end position="297"/>
    </location>
</feature>
<comment type="caution">
    <text evidence="9">The sequence shown here is derived from an EMBL/GenBank/DDBJ whole genome shotgun (WGS) entry which is preliminary data.</text>
</comment>
<reference evidence="9 10" key="1">
    <citation type="submission" date="2020-08" db="EMBL/GenBank/DDBJ databases">
        <title>Functional genomics of gut bacteria from endangered species of beetles.</title>
        <authorList>
            <person name="Carlos-Shanley C."/>
        </authorList>
    </citation>
    <scope>NUCLEOTIDE SEQUENCE [LARGE SCALE GENOMIC DNA]</scope>
    <source>
        <strain evidence="9 10">S00239</strain>
    </source>
</reference>
<dbReference type="InterPro" id="IPR002549">
    <property type="entry name" value="AI-2E-like"/>
</dbReference>
<dbReference type="Proteomes" id="UP000562027">
    <property type="component" value="Unassembled WGS sequence"/>
</dbReference>
<evidence type="ECO:0000256" key="2">
    <source>
        <dbReference type="ARBA" id="ARBA00009773"/>
    </source>
</evidence>
<evidence type="ECO:0000256" key="6">
    <source>
        <dbReference type="ARBA" id="ARBA00022989"/>
    </source>
</evidence>
<dbReference type="GO" id="GO:0005886">
    <property type="term" value="C:plasma membrane"/>
    <property type="evidence" value="ECO:0007669"/>
    <property type="project" value="UniProtKB-SubCell"/>
</dbReference>
<evidence type="ECO:0000256" key="5">
    <source>
        <dbReference type="ARBA" id="ARBA00022692"/>
    </source>
</evidence>
<evidence type="ECO:0000256" key="8">
    <source>
        <dbReference type="SAM" id="Phobius"/>
    </source>
</evidence>
<dbReference type="Pfam" id="PF01594">
    <property type="entry name" value="AI-2E_transport"/>
    <property type="match status" value="1"/>
</dbReference>
<evidence type="ECO:0000256" key="7">
    <source>
        <dbReference type="ARBA" id="ARBA00023136"/>
    </source>
</evidence>
<dbReference type="PANTHER" id="PTHR21716:SF53">
    <property type="entry name" value="PERMEASE PERM-RELATED"/>
    <property type="match status" value="1"/>
</dbReference>
<evidence type="ECO:0000256" key="1">
    <source>
        <dbReference type="ARBA" id="ARBA00004651"/>
    </source>
</evidence>
<dbReference type="AlphaFoldDB" id="A0A840L8L8"/>
<comment type="similarity">
    <text evidence="2">Belongs to the autoinducer-2 exporter (AI-2E) (TC 2.A.86) family.</text>
</comment>
<protein>
    <submittedName>
        <fullName evidence="9">Putative PurR-regulated permease PerM</fullName>
    </submittedName>
</protein>
<keyword evidence="3" id="KW-0813">Transport</keyword>
<keyword evidence="5 8" id="KW-0812">Transmembrane</keyword>
<keyword evidence="7 8" id="KW-0472">Membrane</keyword>
<keyword evidence="10" id="KW-1185">Reference proteome</keyword>
<feature type="transmembrane region" description="Helical" evidence="8">
    <location>
        <begin position="152"/>
        <end position="178"/>
    </location>
</feature>
<feature type="transmembrane region" description="Helical" evidence="8">
    <location>
        <begin position="60"/>
        <end position="82"/>
    </location>
</feature>
<organism evidence="9 10">
    <name type="scientific">Roseateles oligotrophus</name>
    <dbReference type="NCBI Taxonomy" id="1769250"/>
    <lineage>
        <taxon>Bacteria</taxon>
        <taxon>Pseudomonadati</taxon>
        <taxon>Pseudomonadota</taxon>
        <taxon>Betaproteobacteria</taxon>
        <taxon>Burkholderiales</taxon>
        <taxon>Sphaerotilaceae</taxon>
        <taxon>Roseateles</taxon>
    </lineage>
</organism>
<accession>A0A840L8L8</accession>